<organism evidence="2 3">
    <name type="scientific">Vespula vulgaris</name>
    <name type="common">Yellow jacket</name>
    <name type="synonym">Wasp</name>
    <dbReference type="NCBI Taxonomy" id="7454"/>
    <lineage>
        <taxon>Eukaryota</taxon>
        <taxon>Metazoa</taxon>
        <taxon>Ecdysozoa</taxon>
        <taxon>Arthropoda</taxon>
        <taxon>Hexapoda</taxon>
        <taxon>Insecta</taxon>
        <taxon>Pterygota</taxon>
        <taxon>Neoptera</taxon>
        <taxon>Endopterygota</taxon>
        <taxon>Hymenoptera</taxon>
        <taxon>Apocrita</taxon>
        <taxon>Aculeata</taxon>
        <taxon>Vespoidea</taxon>
        <taxon>Vespidae</taxon>
        <taxon>Vespinae</taxon>
        <taxon>Vespula</taxon>
    </lineage>
</organism>
<dbReference type="AlphaFoldDB" id="A0A834K2Y6"/>
<accession>A0A834K2Y6</accession>
<proteinExistence type="predicted"/>
<name>A0A834K2Y6_VESVU</name>
<dbReference type="Proteomes" id="UP000614350">
    <property type="component" value="Unassembled WGS sequence"/>
</dbReference>
<evidence type="ECO:0000313" key="2">
    <source>
        <dbReference type="EMBL" id="KAF7398412.1"/>
    </source>
</evidence>
<reference evidence="2" key="1">
    <citation type="journal article" date="2020" name="G3 (Bethesda)">
        <title>High-Quality Assemblies for Three Invasive Social Wasps from the &lt;i&gt;Vespula&lt;/i&gt; Genus.</title>
        <authorList>
            <person name="Harrop T.W.R."/>
            <person name="Guhlin J."/>
            <person name="McLaughlin G.M."/>
            <person name="Permina E."/>
            <person name="Stockwell P."/>
            <person name="Gilligan J."/>
            <person name="Le Lec M.F."/>
            <person name="Gruber M.A.M."/>
            <person name="Quinn O."/>
            <person name="Lovegrove M."/>
            <person name="Duncan E.J."/>
            <person name="Remnant E.J."/>
            <person name="Van Eeckhoven J."/>
            <person name="Graham B."/>
            <person name="Knapp R.A."/>
            <person name="Langford K.W."/>
            <person name="Kronenberg Z."/>
            <person name="Press M.O."/>
            <person name="Eacker S.M."/>
            <person name="Wilson-Rankin E.E."/>
            <person name="Purcell J."/>
            <person name="Lester P.J."/>
            <person name="Dearden P.K."/>
        </authorList>
    </citation>
    <scope>NUCLEOTIDE SEQUENCE</scope>
    <source>
        <strain evidence="2">Marl-1</strain>
    </source>
</reference>
<protein>
    <submittedName>
        <fullName evidence="2">Uncharacterized protein</fullName>
    </submittedName>
</protein>
<feature type="compositionally biased region" description="Basic residues" evidence="1">
    <location>
        <begin position="87"/>
        <end position="107"/>
    </location>
</feature>
<feature type="region of interest" description="Disordered" evidence="1">
    <location>
        <begin position="1"/>
        <end position="61"/>
    </location>
</feature>
<comment type="caution">
    <text evidence="2">The sequence shown here is derived from an EMBL/GenBank/DDBJ whole genome shotgun (WGS) entry which is preliminary data.</text>
</comment>
<feature type="region of interest" description="Disordered" evidence="1">
    <location>
        <begin position="85"/>
        <end position="132"/>
    </location>
</feature>
<evidence type="ECO:0000256" key="1">
    <source>
        <dbReference type="SAM" id="MobiDB-lite"/>
    </source>
</evidence>
<keyword evidence="3" id="KW-1185">Reference proteome</keyword>
<evidence type="ECO:0000313" key="3">
    <source>
        <dbReference type="Proteomes" id="UP000614350"/>
    </source>
</evidence>
<gene>
    <name evidence="2" type="ORF">HZH66_006309</name>
</gene>
<feature type="compositionally biased region" description="Basic and acidic residues" evidence="1">
    <location>
        <begin position="108"/>
        <end position="120"/>
    </location>
</feature>
<dbReference type="EMBL" id="JACSEA010000006">
    <property type="protein sequence ID" value="KAF7398412.1"/>
    <property type="molecule type" value="Genomic_DNA"/>
</dbReference>
<sequence>MGSPPSKESESNRGGRIGRRIMGFRKTSTSRRNAREGAREEDEGEEEGGTRTSAQRRDHLVIRELDSFFCPTLYEKEEERFLDERRRMKRSDSKKRKKKKKKKKKKEKKEGDDKGKEKLRGSAALRGMSSNSHQEAIGRITPVINVHRLTPLVPGNSGCVLSKILRYHSSGKERGMKNLMVAFTVNAPPHDSYGIC</sequence>